<dbReference type="CDD" id="cd02440">
    <property type="entry name" value="AdoMet_MTases"/>
    <property type="match status" value="1"/>
</dbReference>
<dbReference type="InterPro" id="IPR013216">
    <property type="entry name" value="Methyltransf_11"/>
</dbReference>
<protein>
    <submittedName>
        <fullName evidence="2">Class I SAM-dependent methyltransferase</fullName>
    </submittedName>
</protein>
<dbReference type="Pfam" id="PF08241">
    <property type="entry name" value="Methyltransf_11"/>
    <property type="match status" value="1"/>
</dbReference>
<dbReference type="EMBL" id="SVER01000047">
    <property type="protein sequence ID" value="MBE5920724.1"/>
    <property type="molecule type" value="Genomic_DNA"/>
</dbReference>
<proteinExistence type="predicted"/>
<dbReference type="GO" id="GO:0008757">
    <property type="term" value="F:S-adenosylmethionine-dependent methyltransferase activity"/>
    <property type="evidence" value="ECO:0007669"/>
    <property type="project" value="InterPro"/>
</dbReference>
<evidence type="ECO:0000259" key="1">
    <source>
        <dbReference type="Pfam" id="PF08241"/>
    </source>
</evidence>
<evidence type="ECO:0000313" key="3">
    <source>
        <dbReference type="Proteomes" id="UP000766246"/>
    </source>
</evidence>
<gene>
    <name evidence="2" type="ORF">E7272_12910</name>
</gene>
<keyword evidence="2" id="KW-0489">Methyltransferase</keyword>
<accession>A0A927U9C2</accession>
<dbReference type="GO" id="GO:0032259">
    <property type="term" value="P:methylation"/>
    <property type="evidence" value="ECO:0007669"/>
    <property type="project" value="UniProtKB-KW"/>
</dbReference>
<sequence>MQINKDNLESINKEYWLNRALGYSDVNKEELEGIQHRTWKEYLCGQISASFPDRAPSDIKILDVGAGPGFISIILAEEGYNVTAFDFAQSMIEEAKKNAGALADKINFIQGDAMNLPFEDGSFDVVFSRNLTWNLPHPDKAYEHWLRVLKAKGLMMVFDANWYTYLIDENKRREYMKDRENVKLSSLEDYNIGANFDTMEQIAFDMPLTHKLRPAWDVEYLNSIHAGSVSSVEDIGSILYSEKEKINYCSTPMFLVKVVKG</sequence>
<organism evidence="2 3">
    <name type="scientific">Pseudobutyrivibrio ruminis</name>
    <dbReference type="NCBI Taxonomy" id="46206"/>
    <lineage>
        <taxon>Bacteria</taxon>
        <taxon>Bacillati</taxon>
        <taxon>Bacillota</taxon>
        <taxon>Clostridia</taxon>
        <taxon>Lachnospirales</taxon>
        <taxon>Lachnospiraceae</taxon>
        <taxon>Pseudobutyrivibrio</taxon>
    </lineage>
</organism>
<dbReference type="Gene3D" id="3.40.50.150">
    <property type="entry name" value="Vaccinia Virus protein VP39"/>
    <property type="match status" value="1"/>
</dbReference>
<dbReference type="PANTHER" id="PTHR43591:SF24">
    <property type="entry name" value="2-METHOXY-6-POLYPRENYL-1,4-BENZOQUINOL METHYLASE, MITOCHONDRIAL"/>
    <property type="match status" value="1"/>
</dbReference>
<evidence type="ECO:0000313" key="2">
    <source>
        <dbReference type="EMBL" id="MBE5920724.1"/>
    </source>
</evidence>
<dbReference type="AlphaFoldDB" id="A0A927U9C2"/>
<name>A0A927U9C2_9FIRM</name>
<dbReference type="SUPFAM" id="SSF53335">
    <property type="entry name" value="S-adenosyl-L-methionine-dependent methyltransferases"/>
    <property type="match status" value="1"/>
</dbReference>
<feature type="domain" description="Methyltransferase type 11" evidence="1">
    <location>
        <begin position="62"/>
        <end position="156"/>
    </location>
</feature>
<dbReference type="InterPro" id="IPR029063">
    <property type="entry name" value="SAM-dependent_MTases_sf"/>
</dbReference>
<comment type="caution">
    <text evidence="2">The sequence shown here is derived from an EMBL/GenBank/DDBJ whole genome shotgun (WGS) entry which is preliminary data.</text>
</comment>
<keyword evidence="2" id="KW-0808">Transferase</keyword>
<dbReference type="PANTHER" id="PTHR43591">
    <property type="entry name" value="METHYLTRANSFERASE"/>
    <property type="match status" value="1"/>
</dbReference>
<dbReference type="Proteomes" id="UP000766246">
    <property type="component" value="Unassembled WGS sequence"/>
</dbReference>
<reference evidence="2" key="1">
    <citation type="submission" date="2019-04" db="EMBL/GenBank/DDBJ databases">
        <title>Evolution of Biomass-Degrading Anaerobic Consortia Revealed by Metagenomics.</title>
        <authorList>
            <person name="Peng X."/>
        </authorList>
    </citation>
    <scope>NUCLEOTIDE SEQUENCE</scope>
    <source>
        <strain evidence="2">SIG311</strain>
    </source>
</reference>